<organism evidence="12 13">
    <name type="scientific">Ruegeria pomeroyi</name>
    <dbReference type="NCBI Taxonomy" id="89184"/>
    <lineage>
        <taxon>Bacteria</taxon>
        <taxon>Pseudomonadati</taxon>
        <taxon>Pseudomonadota</taxon>
        <taxon>Alphaproteobacteria</taxon>
        <taxon>Rhodobacterales</taxon>
        <taxon>Roseobacteraceae</taxon>
        <taxon>Ruegeria</taxon>
    </lineage>
</organism>
<dbReference type="Pfam" id="PF03150">
    <property type="entry name" value="CCP_MauG"/>
    <property type="match status" value="1"/>
</dbReference>
<dbReference type="InterPro" id="IPR036909">
    <property type="entry name" value="Cyt_c-like_dom_sf"/>
</dbReference>
<evidence type="ECO:0000256" key="1">
    <source>
        <dbReference type="ARBA" id="ARBA00004418"/>
    </source>
</evidence>
<keyword evidence="6" id="KW-0560">Oxidoreductase</keyword>
<evidence type="ECO:0000256" key="6">
    <source>
        <dbReference type="ARBA" id="ARBA00023002"/>
    </source>
</evidence>
<evidence type="ECO:0000256" key="7">
    <source>
        <dbReference type="ARBA" id="ARBA00023004"/>
    </source>
</evidence>
<feature type="signal peptide" evidence="10">
    <location>
        <begin position="1"/>
        <end position="18"/>
    </location>
</feature>
<dbReference type="SUPFAM" id="SSF46626">
    <property type="entry name" value="Cytochrome c"/>
    <property type="match status" value="2"/>
</dbReference>
<evidence type="ECO:0000259" key="11">
    <source>
        <dbReference type="PROSITE" id="PS51007"/>
    </source>
</evidence>
<evidence type="ECO:0000256" key="3">
    <source>
        <dbReference type="ARBA" id="ARBA00022723"/>
    </source>
</evidence>
<comment type="caution">
    <text evidence="12">The sequence shown here is derived from an EMBL/GenBank/DDBJ whole genome shotgun (WGS) entry which is preliminary data.</text>
</comment>
<evidence type="ECO:0000256" key="4">
    <source>
        <dbReference type="ARBA" id="ARBA00022729"/>
    </source>
</evidence>
<dbReference type="GO" id="GO:0046872">
    <property type="term" value="F:metal ion binding"/>
    <property type="evidence" value="ECO:0007669"/>
    <property type="project" value="UniProtKB-KW"/>
</dbReference>
<evidence type="ECO:0000256" key="9">
    <source>
        <dbReference type="PIRSR" id="PIRSR000294-2"/>
    </source>
</evidence>
<feature type="chain" id="PRO_5032659902" evidence="10">
    <location>
        <begin position="19"/>
        <end position="404"/>
    </location>
</feature>
<sequence length="404" mass="43637">MIRALATVLALIAPAALAGDYGTALPAPISAETCPADPESWTKAALERSLTAQLGLPLVPHPADNPPTEAKIELGRKLFFDRRLSINRTMSCAMCHVPEQGFANWELATAIGVEGRSVKRNAPSVINVGFLTPLFHDGRDPALETQFVAPLVARNEMANPSIGHVVAELNRLPDYRRLFDAAFAAPASLDRIGQAFGAYQRSLTLGNSAFDRWYYGGDETALDAAAQRGFALFSGTAGCASCHVIETDHALFTDQAFHDTGYGRMREERRQNPPASHPVQVAPGVVHQVDFSRIRSVSAPREADLGRYEVTEDPADRWTFRTPGLRNLAVTAPYMHDGALTTLGDVLEFYNAGGAGHPGQDARIRPLGLSPDELADIQAFLMALTSEGLDCLVAEARSHPPDNF</sequence>
<dbReference type="GO" id="GO:0042597">
    <property type="term" value="C:periplasmic space"/>
    <property type="evidence" value="ECO:0007669"/>
    <property type="project" value="UniProtKB-SubCell"/>
</dbReference>
<evidence type="ECO:0000256" key="8">
    <source>
        <dbReference type="PIRSR" id="PIRSR000294-1"/>
    </source>
</evidence>
<dbReference type="Proteomes" id="UP000565723">
    <property type="component" value="Unassembled WGS sequence"/>
</dbReference>
<dbReference type="PROSITE" id="PS51007">
    <property type="entry name" value="CYTC"/>
    <property type="match status" value="1"/>
</dbReference>
<proteinExistence type="predicted"/>
<dbReference type="GO" id="GO:0009055">
    <property type="term" value="F:electron transfer activity"/>
    <property type="evidence" value="ECO:0007669"/>
    <property type="project" value="InterPro"/>
</dbReference>
<keyword evidence="2 8" id="KW-0349">Heme</keyword>
<gene>
    <name evidence="12" type="ORF">HW564_08835</name>
</gene>
<dbReference type="Gene3D" id="1.10.760.10">
    <property type="entry name" value="Cytochrome c-like domain"/>
    <property type="match status" value="2"/>
</dbReference>
<dbReference type="InterPro" id="IPR004852">
    <property type="entry name" value="Di-haem_cyt_c_peroxidsae"/>
</dbReference>
<dbReference type="EMBL" id="JABXIY010000023">
    <property type="protein sequence ID" value="NVK97018.1"/>
    <property type="molecule type" value="Genomic_DNA"/>
</dbReference>
<feature type="binding site" description="axial binding residue" evidence="9">
    <location>
        <position position="243"/>
    </location>
    <ligand>
        <name>heme c</name>
        <dbReference type="ChEBI" id="CHEBI:61717"/>
        <label>2</label>
    </ligand>
    <ligandPart>
        <name>Fe</name>
        <dbReference type="ChEBI" id="CHEBI:18248"/>
    </ligandPart>
</feature>
<keyword evidence="7 9" id="KW-0408">Iron</keyword>
<feature type="binding site" description="covalent" evidence="8">
    <location>
        <position position="242"/>
    </location>
    <ligand>
        <name>heme c</name>
        <dbReference type="ChEBI" id="CHEBI:61717"/>
        <label>2</label>
    </ligand>
</feature>
<keyword evidence="5" id="KW-0574">Periplasm</keyword>
<evidence type="ECO:0000313" key="13">
    <source>
        <dbReference type="Proteomes" id="UP000565723"/>
    </source>
</evidence>
<dbReference type="PIRSF" id="PIRSF000294">
    <property type="entry name" value="Cytochrome-c_peroxidase"/>
    <property type="match status" value="1"/>
</dbReference>
<dbReference type="FunFam" id="1.10.760.10:FF:000042">
    <property type="entry name" value="Cytochrome c peroxidase"/>
    <property type="match status" value="1"/>
</dbReference>
<reference evidence="12 13" key="1">
    <citation type="journal article" date="2020" name="Proc. Natl. Acad. Sci. U.S.A.">
        <title>Ecological drivers of bacterial community assembly in synthetic phycospheres.</title>
        <authorList>
            <person name="Fu H."/>
            <person name="Uchimiya M."/>
            <person name="Gore J."/>
            <person name="Moran M.A."/>
        </authorList>
    </citation>
    <scope>NUCLEOTIDE SEQUENCE [LARGE SCALE GENOMIC DNA]</scope>
    <source>
        <strain evidence="12">HF-Din03</strain>
    </source>
</reference>
<accession>A0A850LGH0</accession>
<name>A0A850LGH0_9RHOB</name>
<dbReference type="PANTHER" id="PTHR30600">
    <property type="entry name" value="CYTOCHROME C PEROXIDASE-RELATED"/>
    <property type="match status" value="1"/>
</dbReference>
<keyword evidence="3 9" id="KW-0479">Metal-binding</keyword>
<evidence type="ECO:0000256" key="10">
    <source>
        <dbReference type="SAM" id="SignalP"/>
    </source>
</evidence>
<protein>
    <submittedName>
        <fullName evidence="12">C-type cytochrome</fullName>
    </submittedName>
</protein>
<dbReference type="InterPro" id="IPR051395">
    <property type="entry name" value="Cytochrome_c_Peroxidase/MauG"/>
</dbReference>
<comment type="cofactor">
    <cofactor evidence="8">
        <name>heme</name>
        <dbReference type="ChEBI" id="CHEBI:30413"/>
    </cofactor>
    <text evidence="8">Binds 2 heme groups.</text>
</comment>
<dbReference type="GO" id="GO:0020037">
    <property type="term" value="F:heme binding"/>
    <property type="evidence" value="ECO:0007669"/>
    <property type="project" value="InterPro"/>
</dbReference>
<feature type="binding site" description="covalent" evidence="8">
    <location>
        <position position="92"/>
    </location>
    <ligand>
        <name>heme c</name>
        <dbReference type="ChEBI" id="CHEBI:61717"/>
        <label>1</label>
    </ligand>
</feature>
<feature type="domain" description="Cytochrome c" evidence="11">
    <location>
        <begin position="224"/>
        <end position="385"/>
    </location>
</feature>
<dbReference type="InterPro" id="IPR009056">
    <property type="entry name" value="Cyt_c-like_dom"/>
</dbReference>
<dbReference type="AlphaFoldDB" id="A0A850LGH0"/>
<feature type="binding site" description="covalent" evidence="8">
    <location>
        <position position="95"/>
    </location>
    <ligand>
        <name>heme c</name>
        <dbReference type="ChEBI" id="CHEBI:61717"/>
        <label>1</label>
    </ligand>
</feature>
<evidence type="ECO:0000256" key="2">
    <source>
        <dbReference type="ARBA" id="ARBA00022617"/>
    </source>
</evidence>
<dbReference type="OMA" id="CHIQENA"/>
<dbReference type="InterPro" id="IPR026259">
    <property type="entry name" value="MauG/Cytc_peroxidase"/>
</dbReference>
<evidence type="ECO:0000256" key="5">
    <source>
        <dbReference type="ARBA" id="ARBA00022764"/>
    </source>
</evidence>
<feature type="binding site" description="axial binding residue" evidence="9">
    <location>
        <position position="96"/>
    </location>
    <ligand>
        <name>heme c</name>
        <dbReference type="ChEBI" id="CHEBI:61717"/>
        <label>1</label>
    </ligand>
    <ligandPart>
        <name>Fe</name>
        <dbReference type="ChEBI" id="CHEBI:18248"/>
    </ligandPart>
</feature>
<keyword evidence="4 10" id="KW-0732">Signal</keyword>
<dbReference type="GO" id="GO:0004130">
    <property type="term" value="F:cytochrome-c peroxidase activity"/>
    <property type="evidence" value="ECO:0007669"/>
    <property type="project" value="TreeGrafter"/>
</dbReference>
<evidence type="ECO:0000313" key="12">
    <source>
        <dbReference type="EMBL" id="NVK97018.1"/>
    </source>
</evidence>
<feature type="binding site" description="covalent" evidence="8">
    <location>
        <position position="239"/>
    </location>
    <ligand>
        <name>heme c</name>
        <dbReference type="ChEBI" id="CHEBI:61717"/>
        <label>2</label>
    </ligand>
</feature>
<dbReference type="PANTHER" id="PTHR30600:SF10">
    <property type="entry name" value="BLL6722 PROTEIN"/>
    <property type="match status" value="1"/>
</dbReference>
<dbReference type="RefSeq" id="WP_011242050.1">
    <property type="nucleotide sequence ID" value="NZ_JABXIY010000023.1"/>
</dbReference>
<dbReference type="FunFam" id="1.10.760.10:FF:000092">
    <property type="entry name" value="Putative SCO1/SenC family protein/methylamine utilization protein MauG"/>
    <property type="match status" value="1"/>
</dbReference>
<comment type="PTM">
    <text evidence="8">Binds 2 heme groups per subunit.</text>
</comment>
<comment type="subcellular location">
    <subcellularLocation>
        <location evidence="1">Periplasm</location>
    </subcellularLocation>
</comment>